<dbReference type="OrthoDB" id="10254945at2759"/>
<feature type="binding site" evidence="8">
    <location>
        <position position="116"/>
    </location>
    <ligand>
        <name>Mg(2+)</name>
        <dbReference type="ChEBI" id="CHEBI:18420"/>
        <label>1</label>
        <note>catalytic</note>
    </ligand>
</feature>
<dbReference type="SUPFAM" id="SSF56655">
    <property type="entry name" value="Carbohydrate phosphatase"/>
    <property type="match status" value="3"/>
</dbReference>
<dbReference type="PRINTS" id="PR00377">
    <property type="entry name" value="IMPHPHTASES"/>
</dbReference>
<accession>A0A310SCM1</accession>
<dbReference type="Pfam" id="PF00459">
    <property type="entry name" value="Inositol_P"/>
    <property type="match status" value="2"/>
</dbReference>
<keyword evidence="7 8" id="KW-0460">Magnesium</keyword>
<organism evidence="9 10">
    <name type="scientific">Eufriesea mexicana</name>
    <dbReference type="NCBI Taxonomy" id="516756"/>
    <lineage>
        <taxon>Eukaryota</taxon>
        <taxon>Metazoa</taxon>
        <taxon>Ecdysozoa</taxon>
        <taxon>Arthropoda</taxon>
        <taxon>Hexapoda</taxon>
        <taxon>Insecta</taxon>
        <taxon>Pterygota</taxon>
        <taxon>Neoptera</taxon>
        <taxon>Endopterygota</taxon>
        <taxon>Hymenoptera</taxon>
        <taxon>Apocrita</taxon>
        <taxon>Aculeata</taxon>
        <taxon>Apoidea</taxon>
        <taxon>Anthophila</taxon>
        <taxon>Apidae</taxon>
        <taxon>Eufriesea</taxon>
    </lineage>
</organism>
<comment type="pathway">
    <text evidence="2">Polyol metabolism; myo-inositol biosynthesis; myo-inositol from D-glucose 6-phosphate: step 2/2.</text>
</comment>
<evidence type="ECO:0000256" key="5">
    <source>
        <dbReference type="ARBA" id="ARBA00022723"/>
    </source>
</evidence>
<dbReference type="GO" id="GO:0046854">
    <property type="term" value="P:phosphatidylinositol phosphate biosynthetic process"/>
    <property type="evidence" value="ECO:0007669"/>
    <property type="project" value="InterPro"/>
</dbReference>
<evidence type="ECO:0000256" key="4">
    <source>
        <dbReference type="ARBA" id="ARBA00013106"/>
    </source>
</evidence>
<sequence>MFRLNYLCRLRNSVSLMLEIRGSRHAVRAFNRSVALSKASASVIMSSELDIRNYFEFAKELALKAGEIFKCGFEGQKIVESKEHIWDLVTDYDKKIEDALIQNLKTKFPDHEFIGEETTATDKKKPELTDKPTWIIDPIDGTLNYIHSHPYTCISIALAICKELVIGIIYNPLTSELYTAMKGQGAFLNDKPIKTSNATELKNSLIELEVFSLQVTNTKNRDIRWGRLEAFIENTQAIRYSGSAALALAFVARGALDCLYMDRLQPWDVAAGVLIIREAGGSVVDTKGEESTGKELPELTDDPTWIIDPIDGTTNFIHGFPHTCIVIGLAIKKEMVIGIVYNPILEQLFTARKGRGAFLNDKPIKVSNTQDLSKSLVCLESGFIKVDHMREKTIERLRTLAQEAQGIRTLGVAALTLCYVAMGIVETYYIEGPGISTWDIAAASLIITEAGGVVVDRVTGEKINIMIPRAIGACNEKIANRVVELIREADQRIIEGAINSNKNVKCKGIEWDLVTEYDRKIEDDLQKQLSNIYPQHKFIGEEATAEKNFTPKLTNEPTWIMDPIDGTTNFVHRFPHTCISLALLINKRTEIGMVYNPLMRQFFSAKQRKGAFLNGHPIKTSKVTDLSESLIAMEPWIAKDSNYLVTTYTRMHALIQETHGIRSLGTAALTMCYVAMGAIEAYHVESVDAWDIAAGKLIIEEAGGTVIDTTGGELDLMTPRVIAACNHQIADQLVDLFKNADVKAVDKNLK</sequence>
<keyword evidence="5 8" id="KW-0479">Metal-binding</keyword>
<dbReference type="GO" id="GO:0008934">
    <property type="term" value="F:inositol monophosphate 1-phosphatase activity"/>
    <property type="evidence" value="ECO:0007669"/>
    <property type="project" value="InterPro"/>
</dbReference>
<reference evidence="9 10" key="1">
    <citation type="submission" date="2015-07" db="EMBL/GenBank/DDBJ databases">
        <title>The genome of Eufriesea mexicana.</title>
        <authorList>
            <person name="Pan H."/>
            <person name="Kapheim K."/>
        </authorList>
    </citation>
    <scope>NUCLEOTIDE SEQUENCE [LARGE SCALE GENOMIC DNA]</scope>
    <source>
        <strain evidence="9">0111107269</strain>
        <tissue evidence="9">Whole body</tissue>
    </source>
</reference>
<keyword evidence="6" id="KW-0378">Hydrolase</keyword>
<evidence type="ECO:0000256" key="1">
    <source>
        <dbReference type="ARBA" id="ARBA00001946"/>
    </source>
</evidence>
<dbReference type="AlphaFoldDB" id="A0A310SCM1"/>
<name>A0A310SCM1_9HYME</name>
<evidence type="ECO:0000256" key="8">
    <source>
        <dbReference type="PIRSR" id="PIRSR600760-2"/>
    </source>
</evidence>
<protein>
    <recommendedName>
        <fullName evidence="4">inositol-phosphate phosphatase</fullName>
        <ecNumber evidence="4">3.1.3.25</ecNumber>
    </recommendedName>
</protein>
<feature type="binding site" evidence="8">
    <location>
        <position position="268"/>
    </location>
    <ligand>
        <name>Mg(2+)</name>
        <dbReference type="ChEBI" id="CHEBI:18420"/>
        <label>1</label>
        <note>catalytic</note>
    </ligand>
</feature>
<evidence type="ECO:0000256" key="6">
    <source>
        <dbReference type="ARBA" id="ARBA00022801"/>
    </source>
</evidence>
<comment type="similarity">
    <text evidence="3">Belongs to the inositol monophosphatase superfamily.</text>
</comment>
<dbReference type="InterPro" id="IPR000760">
    <property type="entry name" value="Inositol_monophosphatase-like"/>
</dbReference>
<dbReference type="EC" id="3.1.3.25" evidence="4"/>
<dbReference type="InterPro" id="IPR020550">
    <property type="entry name" value="Inositol_monophosphatase_CS"/>
</dbReference>
<dbReference type="GO" id="GO:0006020">
    <property type="term" value="P:inositol metabolic process"/>
    <property type="evidence" value="ECO:0007669"/>
    <property type="project" value="TreeGrafter"/>
</dbReference>
<keyword evidence="10" id="KW-1185">Reference proteome</keyword>
<dbReference type="PROSITE" id="PS00630">
    <property type="entry name" value="IMP_2"/>
    <property type="match status" value="3"/>
</dbReference>
<dbReference type="FunFam" id="3.40.190.80:FF:000002">
    <property type="entry name" value="Inositol-1-monophosphatase"/>
    <property type="match status" value="1"/>
</dbReference>
<dbReference type="InterPro" id="IPR033942">
    <property type="entry name" value="IMPase"/>
</dbReference>
<proteinExistence type="inferred from homology"/>
<dbReference type="PANTHER" id="PTHR20854:SF25">
    <property type="entry name" value="INOSITOL-1-MONOPHOSPHATASE"/>
    <property type="match status" value="1"/>
</dbReference>
<dbReference type="Proteomes" id="UP000250275">
    <property type="component" value="Unassembled WGS sequence"/>
</dbReference>
<dbReference type="PANTHER" id="PTHR20854">
    <property type="entry name" value="INOSITOL MONOPHOSPHATASE"/>
    <property type="match status" value="1"/>
</dbReference>
<dbReference type="CDD" id="cd01637">
    <property type="entry name" value="IMPase_like"/>
    <property type="match status" value="1"/>
</dbReference>
<evidence type="ECO:0000256" key="2">
    <source>
        <dbReference type="ARBA" id="ARBA00005152"/>
    </source>
</evidence>
<dbReference type="CDD" id="cd01639">
    <property type="entry name" value="IMPase"/>
    <property type="match status" value="2"/>
</dbReference>
<comment type="cofactor">
    <cofactor evidence="1 8">
        <name>Mg(2+)</name>
        <dbReference type="ChEBI" id="CHEBI:18420"/>
    </cofactor>
</comment>
<dbReference type="GO" id="GO:0046872">
    <property type="term" value="F:metal ion binding"/>
    <property type="evidence" value="ECO:0007669"/>
    <property type="project" value="UniProtKB-KW"/>
</dbReference>
<evidence type="ECO:0000256" key="7">
    <source>
        <dbReference type="ARBA" id="ARBA00022842"/>
    </source>
</evidence>
<dbReference type="PROSITE" id="PS00629">
    <property type="entry name" value="IMP_1"/>
    <property type="match status" value="3"/>
</dbReference>
<dbReference type="GO" id="GO:0007165">
    <property type="term" value="P:signal transduction"/>
    <property type="evidence" value="ECO:0007669"/>
    <property type="project" value="TreeGrafter"/>
</dbReference>
<evidence type="ECO:0000313" key="10">
    <source>
        <dbReference type="Proteomes" id="UP000250275"/>
    </source>
</evidence>
<evidence type="ECO:0000256" key="3">
    <source>
        <dbReference type="ARBA" id="ARBA00009759"/>
    </source>
</evidence>
<dbReference type="Gene3D" id="3.30.540.10">
    <property type="entry name" value="Fructose-1,6-Bisphosphatase, subunit A, domain 1"/>
    <property type="match status" value="3"/>
</dbReference>
<dbReference type="FunFam" id="3.30.540.10:FF:000004">
    <property type="entry name" value="Inositol-1-monophosphatase"/>
    <property type="match status" value="2"/>
</dbReference>
<dbReference type="Gene3D" id="3.40.190.80">
    <property type="match status" value="2"/>
</dbReference>
<evidence type="ECO:0000313" key="9">
    <source>
        <dbReference type="EMBL" id="OAD55064.1"/>
    </source>
</evidence>
<dbReference type="EMBL" id="KQ763450">
    <property type="protein sequence ID" value="OAD55064.1"/>
    <property type="molecule type" value="Genomic_DNA"/>
</dbReference>
<gene>
    <name evidence="9" type="ORF">WN48_05637</name>
</gene>
<dbReference type="InterPro" id="IPR020583">
    <property type="entry name" value="Inositol_monoP_metal-BS"/>
</dbReference>